<keyword evidence="8 12" id="KW-0131">Cell cycle</keyword>
<keyword evidence="9 12" id="KW-0961">Cell wall biogenesis/degradation</keyword>
<comment type="catalytic activity">
    <reaction evidence="11 12">
        <text>phosphoenolpyruvate + UDP-N-acetyl-alpha-D-glucosamine = UDP-N-acetyl-3-O-(1-carboxyvinyl)-alpha-D-glucosamine + phosphate</text>
        <dbReference type="Rhea" id="RHEA:18681"/>
        <dbReference type="ChEBI" id="CHEBI:43474"/>
        <dbReference type="ChEBI" id="CHEBI:57705"/>
        <dbReference type="ChEBI" id="CHEBI:58702"/>
        <dbReference type="ChEBI" id="CHEBI:68483"/>
        <dbReference type="EC" id="2.5.1.7"/>
    </reaction>
</comment>
<evidence type="ECO:0000256" key="2">
    <source>
        <dbReference type="ARBA" id="ARBA00004752"/>
    </source>
</evidence>
<evidence type="ECO:0000256" key="3">
    <source>
        <dbReference type="ARBA" id="ARBA00022490"/>
    </source>
</evidence>
<keyword evidence="6 12" id="KW-0133">Cell shape</keyword>
<comment type="pathway">
    <text evidence="2 12">Cell wall biogenesis; peptidoglycan biosynthesis.</text>
</comment>
<protein>
    <recommendedName>
        <fullName evidence="12">UDP-N-acetylglucosamine 1-carboxyvinyltransferase</fullName>
        <ecNumber evidence="12">2.5.1.7</ecNumber>
    </recommendedName>
    <alternativeName>
        <fullName evidence="12">Enoylpyruvate transferase</fullName>
    </alternativeName>
    <alternativeName>
        <fullName evidence="12">UDP-N-acetylglucosamine enolpyruvyl transferase</fullName>
        <shortName evidence="12">EPT</shortName>
    </alternativeName>
</protein>
<dbReference type="InterPro" id="IPR001986">
    <property type="entry name" value="Enolpyruvate_Tfrase_dom"/>
</dbReference>
<reference evidence="14 15" key="1">
    <citation type="submission" date="2015-11" db="EMBL/GenBank/DDBJ databases">
        <title>Butyribacter intestini gen. nov., sp. nov., a butyric acid-producing bacterium of the family Lachnospiraceae isolated from the human faeces.</title>
        <authorList>
            <person name="Zou Y."/>
            <person name="Xue W."/>
            <person name="Luo G."/>
            <person name="Lv M."/>
        </authorList>
    </citation>
    <scope>NUCLEOTIDE SEQUENCE [LARGE SCALE GENOMIC DNA]</scope>
    <source>
        <strain evidence="14 15">ACET-33324</strain>
    </source>
</reference>
<evidence type="ECO:0000256" key="5">
    <source>
        <dbReference type="ARBA" id="ARBA00022679"/>
    </source>
</evidence>
<dbReference type="InterPro" id="IPR036968">
    <property type="entry name" value="Enolpyruvate_Tfrase_sf"/>
</dbReference>
<dbReference type="GO" id="GO:0051301">
    <property type="term" value="P:cell division"/>
    <property type="evidence" value="ECO:0007669"/>
    <property type="project" value="UniProtKB-KW"/>
</dbReference>
<keyword evidence="5 12" id="KW-0808">Transferase</keyword>
<evidence type="ECO:0000313" key="15">
    <source>
        <dbReference type="Proteomes" id="UP000054874"/>
    </source>
</evidence>
<feature type="binding site" evidence="12">
    <location>
        <position position="92"/>
    </location>
    <ligand>
        <name>UDP-N-acetyl-alpha-D-glucosamine</name>
        <dbReference type="ChEBI" id="CHEBI:57705"/>
    </ligand>
</feature>
<dbReference type="SUPFAM" id="SSF55205">
    <property type="entry name" value="EPT/RTPC-like"/>
    <property type="match status" value="1"/>
</dbReference>
<gene>
    <name evidence="12" type="primary">murA</name>
    <name evidence="14" type="ORF">ASU35_02570</name>
</gene>
<comment type="caution">
    <text evidence="12">Lacks conserved residue(s) required for the propagation of feature annotation.</text>
</comment>
<dbReference type="EMBL" id="LNAM01000164">
    <property type="protein sequence ID" value="KSV58705.1"/>
    <property type="molecule type" value="Genomic_DNA"/>
</dbReference>
<dbReference type="GO" id="GO:0008360">
    <property type="term" value="P:regulation of cell shape"/>
    <property type="evidence" value="ECO:0007669"/>
    <property type="project" value="UniProtKB-KW"/>
</dbReference>
<dbReference type="STRING" id="290052.ASU35_02570"/>
<organism evidence="14 15">
    <name type="scientific">Acetivibrio ethanolgignens</name>
    <dbReference type="NCBI Taxonomy" id="290052"/>
    <lineage>
        <taxon>Bacteria</taxon>
        <taxon>Bacillati</taxon>
        <taxon>Bacillota</taxon>
        <taxon>Clostridia</taxon>
        <taxon>Eubacteriales</taxon>
        <taxon>Oscillospiraceae</taxon>
        <taxon>Acetivibrio</taxon>
    </lineage>
</organism>
<dbReference type="GO" id="GO:0005737">
    <property type="term" value="C:cytoplasm"/>
    <property type="evidence" value="ECO:0007669"/>
    <property type="project" value="UniProtKB-SubCell"/>
</dbReference>
<feature type="binding site" evidence="12">
    <location>
        <begin position="22"/>
        <end position="23"/>
    </location>
    <ligand>
        <name>phosphoenolpyruvate</name>
        <dbReference type="ChEBI" id="CHEBI:58702"/>
    </ligand>
</feature>
<feature type="binding site" evidence="12">
    <location>
        <position position="327"/>
    </location>
    <ligand>
        <name>UDP-N-acetyl-alpha-D-glucosamine</name>
        <dbReference type="ChEBI" id="CHEBI:57705"/>
    </ligand>
</feature>
<keyword evidence="7 12" id="KW-0573">Peptidoglycan synthesis</keyword>
<sequence>MSVIYIDGGWPLSGELSLQGSKNTVLPMLAASILNQGSLRLFHCPQISDVEHMLVLLKQLGCHIKREGDCIEINASRLDSDQVAAEYGKQMRSSFFLLGPMLGRMKRASAPYPGGCIIGARPIDIHLEAFQKMQVEIEEDGEMLSLSTRGLKGNEICLRFPSVGATENIVMAAVLAEGTTCIRNAAREPEVTELCLLLKKMGARITGEGTDTLVIQGVKRLHDAEYTVKGDRIVGGTYLAAALATRGSLTLKTDCISHMESTLRVLEAAGARLSIGADYVTLISAGKIKGIKGLVTETYPGFPTDMQSQMMAVLACAGGDSSIEERIFESRFRICEELKKMGARIAIQGNIARLQGVPRLFGTIVEARELRGGAALVIAALEAEGESCIRGVSYIERGYENICDVLAGLGAQIRKEG</sequence>
<evidence type="ECO:0000256" key="9">
    <source>
        <dbReference type="ARBA" id="ARBA00023316"/>
    </source>
</evidence>
<dbReference type="HAMAP" id="MF_00111">
    <property type="entry name" value="MurA"/>
    <property type="match status" value="1"/>
</dbReference>
<dbReference type="GO" id="GO:0008760">
    <property type="term" value="F:UDP-N-acetylglucosamine 1-carboxyvinyltransferase activity"/>
    <property type="evidence" value="ECO:0007669"/>
    <property type="project" value="UniProtKB-UniRule"/>
</dbReference>
<evidence type="ECO:0000256" key="1">
    <source>
        <dbReference type="ARBA" id="ARBA00004496"/>
    </source>
</evidence>
<feature type="modified residue" description="2-(S-cysteinyl)pyruvic acid O-phosphothioketal" evidence="12">
    <location>
        <position position="116"/>
    </location>
</feature>
<accession>A0A0V8QDP2</accession>
<dbReference type="RefSeq" id="WP_058353140.1">
    <property type="nucleotide sequence ID" value="NZ_CABMMD010000164.1"/>
</dbReference>
<evidence type="ECO:0000256" key="4">
    <source>
        <dbReference type="ARBA" id="ARBA00022618"/>
    </source>
</evidence>
<dbReference type="GO" id="GO:0071555">
    <property type="term" value="P:cell wall organization"/>
    <property type="evidence" value="ECO:0007669"/>
    <property type="project" value="UniProtKB-KW"/>
</dbReference>
<keyword evidence="15" id="KW-1185">Reference proteome</keyword>
<feature type="domain" description="Enolpyruvate transferase" evidence="13">
    <location>
        <begin position="7"/>
        <end position="406"/>
    </location>
</feature>
<feature type="active site" description="Proton donor" evidence="12">
    <location>
        <position position="116"/>
    </location>
</feature>
<dbReference type="CDD" id="cd01555">
    <property type="entry name" value="UdpNAET"/>
    <property type="match status" value="1"/>
</dbReference>
<dbReference type="PANTHER" id="PTHR43783:SF1">
    <property type="entry name" value="UDP-N-ACETYLGLUCOSAMINE 1-CARBOXYVINYLTRANSFERASE"/>
    <property type="match status" value="1"/>
</dbReference>
<dbReference type="PANTHER" id="PTHR43783">
    <property type="entry name" value="UDP-N-ACETYLGLUCOSAMINE 1-CARBOXYVINYLTRANSFERASE"/>
    <property type="match status" value="1"/>
</dbReference>
<evidence type="ECO:0000256" key="11">
    <source>
        <dbReference type="ARBA" id="ARBA00047527"/>
    </source>
</evidence>
<dbReference type="Proteomes" id="UP000054874">
    <property type="component" value="Unassembled WGS sequence"/>
</dbReference>
<evidence type="ECO:0000313" key="14">
    <source>
        <dbReference type="EMBL" id="KSV58705.1"/>
    </source>
</evidence>
<dbReference type="Pfam" id="PF00275">
    <property type="entry name" value="EPSP_synthase"/>
    <property type="match status" value="1"/>
</dbReference>
<keyword evidence="3 12" id="KW-0963">Cytoplasm</keyword>
<dbReference type="UniPathway" id="UPA00219"/>
<evidence type="ECO:0000256" key="7">
    <source>
        <dbReference type="ARBA" id="ARBA00022984"/>
    </source>
</evidence>
<dbReference type="GO" id="GO:0009252">
    <property type="term" value="P:peptidoglycan biosynthetic process"/>
    <property type="evidence" value="ECO:0007669"/>
    <property type="project" value="UniProtKB-UniRule"/>
</dbReference>
<comment type="subcellular location">
    <subcellularLocation>
        <location evidence="1 12">Cytoplasm</location>
    </subcellularLocation>
</comment>
<dbReference type="InterPro" id="IPR013792">
    <property type="entry name" value="RNA3'P_cycl/enolpyr_Trfase_a/b"/>
</dbReference>
<dbReference type="NCBIfam" id="NF006873">
    <property type="entry name" value="PRK09369.1"/>
    <property type="match status" value="1"/>
</dbReference>
<comment type="caution">
    <text evidence="14">The sequence shown here is derived from an EMBL/GenBank/DDBJ whole genome shotgun (WGS) entry which is preliminary data.</text>
</comment>
<dbReference type="GO" id="GO:0019277">
    <property type="term" value="P:UDP-N-acetylgalactosamine biosynthetic process"/>
    <property type="evidence" value="ECO:0007669"/>
    <property type="project" value="InterPro"/>
</dbReference>
<evidence type="ECO:0000256" key="8">
    <source>
        <dbReference type="ARBA" id="ARBA00023306"/>
    </source>
</evidence>
<evidence type="ECO:0000256" key="12">
    <source>
        <dbReference type="HAMAP-Rule" id="MF_00111"/>
    </source>
</evidence>
<comment type="similarity">
    <text evidence="10 12">Belongs to the EPSP synthase family. MurA subfamily.</text>
</comment>
<feature type="binding site" evidence="12">
    <location>
        <position position="305"/>
    </location>
    <ligand>
        <name>UDP-N-acetyl-alpha-D-glucosamine</name>
        <dbReference type="ChEBI" id="CHEBI:57705"/>
    </ligand>
</feature>
<dbReference type="EC" id="2.5.1.7" evidence="12"/>
<dbReference type="InterPro" id="IPR050068">
    <property type="entry name" value="MurA_subfamily"/>
</dbReference>
<keyword evidence="4 12" id="KW-0132">Cell division</keyword>
<dbReference type="OrthoDB" id="9803760at2"/>
<comment type="function">
    <text evidence="12">Cell wall formation. Adds enolpyruvyl to UDP-N-acetylglucosamine.</text>
</comment>
<keyword evidence="12" id="KW-0670">Pyruvate</keyword>
<dbReference type="AlphaFoldDB" id="A0A0V8QDP2"/>
<evidence type="ECO:0000256" key="10">
    <source>
        <dbReference type="ARBA" id="ARBA00038367"/>
    </source>
</evidence>
<evidence type="ECO:0000256" key="6">
    <source>
        <dbReference type="ARBA" id="ARBA00022960"/>
    </source>
</evidence>
<name>A0A0V8QDP2_9FIRM</name>
<dbReference type="Gene3D" id="3.65.10.10">
    <property type="entry name" value="Enolpyruvate transferase domain"/>
    <property type="match status" value="2"/>
</dbReference>
<proteinExistence type="inferred from homology"/>
<dbReference type="NCBIfam" id="TIGR01072">
    <property type="entry name" value="murA"/>
    <property type="match status" value="1"/>
</dbReference>
<evidence type="ECO:0000259" key="13">
    <source>
        <dbReference type="Pfam" id="PF00275"/>
    </source>
</evidence>
<dbReference type="InterPro" id="IPR005750">
    <property type="entry name" value="UDP_GlcNAc_COvinyl_MurA"/>
</dbReference>